<dbReference type="VEuPathDB" id="VectorBase:GPPI042215"/>
<evidence type="ECO:0000313" key="2">
    <source>
        <dbReference type="Proteomes" id="UP000092460"/>
    </source>
</evidence>
<reference evidence="2" key="1">
    <citation type="submission" date="2015-01" db="EMBL/GenBank/DDBJ databases">
        <authorList>
            <person name="Aksoy S."/>
            <person name="Warren W."/>
            <person name="Wilson R.K."/>
        </authorList>
    </citation>
    <scope>NUCLEOTIDE SEQUENCE [LARGE SCALE GENOMIC DNA]</scope>
    <source>
        <strain evidence="2">IAEA</strain>
    </source>
</reference>
<protein>
    <submittedName>
        <fullName evidence="1">Uncharacterized protein</fullName>
    </submittedName>
</protein>
<dbReference type="Proteomes" id="UP000092460">
    <property type="component" value="Unassembled WGS sequence"/>
</dbReference>
<proteinExistence type="predicted"/>
<evidence type="ECO:0000313" key="1">
    <source>
        <dbReference type="EnsemblMetazoa" id="GPPI042215-PA"/>
    </source>
</evidence>
<reference evidence="1" key="2">
    <citation type="submission" date="2020-05" db="UniProtKB">
        <authorList>
            <consortium name="EnsemblMetazoa"/>
        </authorList>
    </citation>
    <scope>IDENTIFICATION</scope>
    <source>
        <strain evidence="1">IAEA</strain>
    </source>
</reference>
<accession>A0A1B0BVY3</accession>
<organism evidence="1 2">
    <name type="scientific">Glossina palpalis gambiensis</name>
    <dbReference type="NCBI Taxonomy" id="67801"/>
    <lineage>
        <taxon>Eukaryota</taxon>
        <taxon>Metazoa</taxon>
        <taxon>Ecdysozoa</taxon>
        <taxon>Arthropoda</taxon>
        <taxon>Hexapoda</taxon>
        <taxon>Insecta</taxon>
        <taxon>Pterygota</taxon>
        <taxon>Neoptera</taxon>
        <taxon>Endopterygota</taxon>
        <taxon>Diptera</taxon>
        <taxon>Brachycera</taxon>
        <taxon>Muscomorpha</taxon>
        <taxon>Hippoboscoidea</taxon>
        <taxon>Glossinidae</taxon>
        <taxon>Glossina</taxon>
    </lineage>
</organism>
<sequence length="79" mass="9384">MECLILVSIWNEPSYGVTLHRLEYLFHLLHYTNTSHPHTHIDLLNQPGSNNVTELLLIYFNYSYFTTTGLLVHRNLYNY</sequence>
<name>A0A1B0BVY3_9MUSC</name>
<keyword evidence="2" id="KW-1185">Reference proteome</keyword>
<dbReference type="AlphaFoldDB" id="A0A1B0BVY3"/>
<dbReference type="EMBL" id="JXJN01021528">
    <property type="status" value="NOT_ANNOTATED_CDS"/>
    <property type="molecule type" value="Genomic_DNA"/>
</dbReference>
<dbReference type="EnsemblMetazoa" id="GPPI042215-RA">
    <property type="protein sequence ID" value="GPPI042215-PA"/>
    <property type="gene ID" value="GPPI042215"/>
</dbReference>